<dbReference type="RefSeq" id="XP_028469225.1">
    <property type="nucleotide sequence ID" value="XM_028607713.1"/>
</dbReference>
<dbReference type="STRING" id="1314773.A0A3N2Q3T2"/>
<dbReference type="Proteomes" id="UP000272025">
    <property type="component" value="Unassembled WGS sequence"/>
</dbReference>
<dbReference type="GO" id="GO:0031011">
    <property type="term" value="C:Ino80 complex"/>
    <property type="evidence" value="ECO:0007669"/>
    <property type="project" value="InterPro"/>
</dbReference>
<feature type="domain" description="INO80 complex subunit 3 N-terminal" evidence="2">
    <location>
        <begin position="35"/>
        <end position="103"/>
    </location>
</feature>
<evidence type="ECO:0000259" key="3">
    <source>
        <dbReference type="Pfam" id="PF24244"/>
    </source>
</evidence>
<feature type="compositionally biased region" description="Polar residues" evidence="1">
    <location>
        <begin position="1"/>
        <end position="10"/>
    </location>
</feature>
<evidence type="ECO:0008006" key="6">
    <source>
        <dbReference type="Google" id="ProtNLM"/>
    </source>
</evidence>
<dbReference type="OrthoDB" id="4095124at2759"/>
<evidence type="ECO:0000259" key="2">
    <source>
        <dbReference type="Pfam" id="PF14612"/>
    </source>
</evidence>
<sequence>MDDDGQSTASVDRDVKHEHQTSKDMAMTDAKPTYKSWKKKYRKMRISFDQKMQECEQLHREEQRALAVAKRIAIENDRMLDLLLDMNESDQIPVDKRINITLTTPDSDDTIPDAENASLSAFAKPTKSLGELLKEVPHTSYDQAKDRFPAAVADLEPFPGESHPPTFLTSDDMDDYLYSIDRRIDDTKLLPTLAPSARPNAGSSHINPYTSQNIALRNPVSVYNWLRKHAPKTFLQDTETPAADETHGDETPADTKRKRRPAIGTDSASKSARGGKAARGGKRRTAADRLSVQQKESDAWDVSMDDDLDISSLSTPVPASARGGGKRKRDEDPGYRPKGGSGTRPAKKKRKSAGDGGEVPTPTANKGGSSARRSAKSRASDVPKAKAEKADD</sequence>
<dbReference type="Pfam" id="PF14612">
    <property type="entry name" value="Ino80_Iec3"/>
    <property type="match status" value="1"/>
</dbReference>
<keyword evidence="5" id="KW-1185">Reference proteome</keyword>
<feature type="region of interest" description="Disordered" evidence="1">
    <location>
        <begin position="1"/>
        <end position="30"/>
    </location>
</feature>
<dbReference type="AlphaFoldDB" id="A0A3N2Q3T2"/>
<organism evidence="4 5">
    <name type="scientific">Sodiomyces alkalinus (strain CBS 110278 / VKM F-3762 / F11)</name>
    <name type="common">Alkaliphilic filamentous fungus</name>
    <dbReference type="NCBI Taxonomy" id="1314773"/>
    <lineage>
        <taxon>Eukaryota</taxon>
        <taxon>Fungi</taxon>
        <taxon>Dikarya</taxon>
        <taxon>Ascomycota</taxon>
        <taxon>Pezizomycotina</taxon>
        <taxon>Sordariomycetes</taxon>
        <taxon>Hypocreomycetidae</taxon>
        <taxon>Glomerellales</taxon>
        <taxon>Plectosphaerellaceae</taxon>
        <taxon>Sodiomyces</taxon>
    </lineage>
</organism>
<dbReference type="EMBL" id="ML119052">
    <property type="protein sequence ID" value="ROT41419.1"/>
    <property type="molecule type" value="Genomic_DNA"/>
</dbReference>
<reference evidence="4 5" key="1">
    <citation type="journal article" date="2018" name="Mol. Ecol.">
        <title>The obligate alkalophilic soda-lake fungus Sodiomyces alkalinus has shifted to a protein diet.</title>
        <authorList>
            <person name="Grum-Grzhimaylo A.A."/>
            <person name="Falkoski D.L."/>
            <person name="van den Heuvel J."/>
            <person name="Valero-Jimenez C.A."/>
            <person name="Min B."/>
            <person name="Choi I.G."/>
            <person name="Lipzen A."/>
            <person name="Daum C.G."/>
            <person name="Aanen D.K."/>
            <person name="Tsang A."/>
            <person name="Henrissat B."/>
            <person name="Bilanenko E.N."/>
            <person name="de Vries R.P."/>
            <person name="van Kan J.A.L."/>
            <person name="Grigoriev I.V."/>
            <person name="Debets A.J.M."/>
        </authorList>
    </citation>
    <scope>NUCLEOTIDE SEQUENCE [LARGE SCALE GENOMIC DNA]</scope>
    <source>
        <strain evidence="4 5">F11</strain>
    </source>
</reference>
<dbReference type="InterPro" id="IPR032742">
    <property type="entry name" value="Iec3_N"/>
</dbReference>
<feature type="compositionally biased region" description="Basic and acidic residues" evidence="1">
    <location>
        <begin position="244"/>
        <end position="255"/>
    </location>
</feature>
<evidence type="ECO:0000313" key="4">
    <source>
        <dbReference type="EMBL" id="ROT41419.1"/>
    </source>
</evidence>
<feature type="domain" description="INO80 complex subunit 3-like middle region" evidence="3">
    <location>
        <begin position="127"/>
        <end position="239"/>
    </location>
</feature>
<gene>
    <name evidence="4" type="ORF">SODALDRAFT_270353</name>
</gene>
<dbReference type="Pfam" id="PF24244">
    <property type="entry name" value="Iec3-like_M"/>
    <property type="match status" value="1"/>
</dbReference>
<accession>A0A3N2Q3T2</accession>
<name>A0A3N2Q3T2_SODAK</name>
<dbReference type="GeneID" id="39576191"/>
<protein>
    <recommendedName>
        <fullName evidence="6">IEC3 subunit of the Ino80 complex, chromatin re-modelling-domain-containing protein</fullName>
    </recommendedName>
</protein>
<feature type="compositionally biased region" description="Basic and acidic residues" evidence="1">
    <location>
        <begin position="378"/>
        <end position="392"/>
    </location>
</feature>
<evidence type="ECO:0000313" key="5">
    <source>
        <dbReference type="Proteomes" id="UP000272025"/>
    </source>
</evidence>
<dbReference type="GO" id="GO:0006338">
    <property type="term" value="P:chromatin remodeling"/>
    <property type="evidence" value="ECO:0007669"/>
    <property type="project" value="InterPro"/>
</dbReference>
<evidence type="ECO:0000256" key="1">
    <source>
        <dbReference type="SAM" id="MobiDB-lite"/>
    </source>
</evidence>
<dbReference type="InterPro" id="IPR055449">
    <property type="entry name" value="Iec3-like_M"/>
</dbReference>
<feature type="compositionally biased region" description="Basic and acidic residues" evidence="1">
    <location>
        <begin position="11"/>
        <end position="22"/>
    </location>
</feature>
<feature type="region of interest" description="Disordered" evidence="1">
    <location>
        <begin position="234"/>
        <end position="392"/>
    </location>
</feature>
<proteinExistence type="predicted"/>